<keyword evidence="3" id="KW-1185">Reference proteome</keyword>
<evidence type="ECO:0000313" key="3">
    <source>
        <dbReference type="Proteomes" id="UP001215280"/>
    </source>
</evidence>
<protein>
    <recommendedName>
        <fullName evidence="4">CCHC-type domain-containing protein</fullName>
    </recommendedName>
</protein>
<reference evidence="2" key="1">
    <citation type="submission" date="2023-03" db="EMBL/GenBank/DDBJ databases">
        <title>Massive genome expansion in bonnet fungi (Mycena s.s.) driven by repeated elements and novel gene families across ecological guilds.</title>
        <authorList>
            <consortium name="Lawrence Berkeley National Laboratory"/>
            <person name="Harder C.B."/>
            <person name="Miyauchi S."/>
            <person name="Viragh M."/>
            <person name="Kuo A."/>
            <person name="Thoen E."/>
            <person name="Andreopoulos B."/>
            <person name="Lu D."/>
            <person name="Skrede I."/>
            <person name="Drula E."/>
            <person name="Henrissat B."/>
            <person name="Morin E."/>
            <person name="Kohler A."/>
            <person name="Barry K."/>
            <person name="LaButti K."/>
            <person name="Morin E."/>
            <person name="Salamov A."/>
            <person name="Lipzen A."/>
            <person name="Mereny Z."/>
            <person name="Hegedus B."/>
            <person name="Baldrian P."/>
            <person name="Stursova M."/>
            <person name="Weitz H."/>
            <person name="Taylor A."/>
            <person name="Grigoriev I.V."/>
            <person name="Nagy L.G."/>
            <person name="Martin F."/>
            <person name="Kauserud H."/>
        </authorList>
    </citation>
    <scope>NUCLEOTIDE SEQUENCE</scope>
    <source>
        <strain evidence="2">CBHHK188m</strain>
    </source>
</reference>
<dbReference type="Proteomes" id="UP001215280">
    <property type="component" value="Unassembled WGS sequence"/>
</dbReference>
<organism evidence="2 3">
    <name type="scientific">Mycena maculata</name>
    <dbReference type="NCBI Taxonomy" id="230809"/>
    <lineage>
        <taxon>Eukaryota</taxon>
        <taxon>Fungi</taxon>
        <taxon>Dikarya</taxon>
        <taxon>Basidiomycota</taxon>
        <taxon>Agaricomycotina</taxon>
        <taxon>Agaricomycetes</taxon>
        <taxon>Agaricomycetidae</taxon>
        <taxon>Agaricales</taxon>
        <taxon>Marasmiineae</taxon>
        <taxon>Mycenaceae</taxon>
        <taxon>Mycena</taxon>
    </lineage>
</organism>
<evidence type="ECO:0000313" key="2">
    <source>
        <dbReference type="EMBL" id="KAJ7742342.1"/>
    </source>
</evidence>
<accession>A0AAD7N293</accession>
<evidence type="ECO:0008006" key="4">
    <source>
        <dbReference type="Google" id="ProtNLM"/>
    </source>
</evidence>
<feature type="compositionally biased region" description="Basic residues" evidence="1">
    <location>
        <begin position="323"/>
        <end position="335"/>
    </location>
</feature>
<name>A0AAD7N293_9AGAR</name>
<sequence>MCAWNSKNQKADGLLFLTQSDVVKNKINKPGFGINGHLLWATLESYYTTADPATRLILMSQFHTISHDLSQRADTFLQAVVTAEHRLMAIAASLSAHMVQDKLLSGLSLVYSPIITLLQAESPQRGVSSGINGINAWERADLQHTDSVIKAARATKDIDDANKGCVFAAAARVTHPSHRADTSQSSAGKEFNWTNTKNRMNVCNRCGLPGHFAQFCISIMPNEVRRHILRDHERHAQAAEAEHDSDSANESVNHVMAAVLNLPNELHINTMDPDLRQGWLSTIADHVKLVSVSDLRHFSNIHTPNPHPAPPSPTLTSVTGTPTKKKKKKKKKKKVVTVNNIQSTFQGMSLVEKEEESDYRGVLELGYWSREPD</sequence>
<feature type="region of interest" description="Disordered" evidence="1">
    <location>
        <begin position="302"/>
        <end position="335"/>
    </location>
</feature>
<gene>
    <name evidence="2" type="ORF">DFH07DRAFT_777759</name>
</gene>
<dbReference type="EMBL" id="JARJLG010000118">
    <property type="protein sequence ID" value="KAJ7742342.1"/>
    <property type="molecule type" value="Genomic_DNA"/>
</dbReference>
<evidence type="ECO:0000256" key="1">
    <source>
        <dbReference type="SAM" id="MobiDB-lite"/>
    </source>
</evidence>
<dbReference type="Pfam" id="PF14223">
    <property type="entry name" value="Retrotran_gag_2"/>
    <property type="match status" value="1"/>
</dbReference>
<proteinExistence type="predicted"/>
<dbReference type="AlphaFoldDB" id="A0AAD7N293"/>
<comment type="caution">
    <text evidence="2">The sequence shown here is derived from an EMBL/GenBank/DDBJ whole genome shotgun (WGS) entry which is preliminary data.</text>
</comment>